<evidence type="ECO:0000313" key="2">
    <source>
        <dbReference type="Proteomes" id="UP000248745"/>
    </source>
</evidence>
<protein>
    <submittedName>
        <fullName evidence="1">Uncharacterized protein</fullName>
    </submittedName>
</protein>
<keyword evidence="2" id="KW-1185">Reference proteome</keyword>
<evidence type="ECO:0000313" key="1">
    <source>
        <dbReference type="EMBL" id="PZF71701.1"/>
    </source>
</evidence>
<dbReference type="EMBL" id="QKTW01000022">
    <property type="protein sequence ID" value="PZF71701.1"/>
    <property type="molecule type" value="Genomic_DNA"/>
</dbReference>
<dbReference type="AlphaFoldDB" id="A0A2W2A8V7"/>
<proteinExistence type="predicted"/>
<name>A0A2W2A8V7_9BACT</name>
<gene>
    <name evidence="1" type="ORF">DN068_16665</name>
</gene>
<sequence length="157" mass="18387">MFAEINSWLFQLRVILNAAVILIEYFRLVKTFVMNSALSYLGCNDQIIDQSKSEFSLVSAYLNGIGINWENDQLNIDLKFELFYPAGKRLVLKFNDVFEYDFNYNAAHYFYYVERLKLLKAENRYYISLDPVDQSEKIDAKDNDIIVATNLEAYLIS</sequence>
<organism evidence="1 2">
    <name type="scientific">Taibaiella soli</name>
    <dbReference type="NCBI Taxonomy" id="1649169"/>
    <lineage>
        <taxon>Bacteria</taxon>
        <taxon>Pseudomonadati</taxon>
        <taxon>Bacteroidota</taxon>
        <taxon>Chitinophagia</taxon>
        <taxon>Chitinophagales</taxon>
        <taxon>Chitinophagaceae</taxon>
        <taxon>Taibaiella</taxon>
    </lineage>
</organism>
<comment type="caution">
    <text evidence="1">The sequence shown here is derived from an EMBL/GenBank/DDBJ whole genome shotgun (WGS) entry which is preliminary data.</text>
</comment>
<dbReference type="Proteomes" id="UP000248745">
    <property type="component" value="Unassembled WGS sequence"/>
</dbReference>
<reference evidence="1 2" key="1">
    <citation type="submission" date="2018-06" db="EMBL/GenBank/DDBJ databases">
        <title>Mucibacter soli gen. nov., sp. nov., a new member of the family Chitinophagaceae producing mucin.</title>
        <authorList>
            <person name="Kim M.-K."/>
            <person name="Park S."/>
            <person name="Kim T.-S."/>
            <person name="Joung Y."/>
            <person name="Han J.-H."/>
            <person name="Kim S.B."/>
        </authorList>
    </citation>
    <scope>NUCLEOTIDE SEQUENCE [LARGE SCALE GENOMIC DNA]</scope>
    <source>
        <strain evidence="1 2">R1-15</strain>
    </source>
</reference>
<accession>A0A2W2A8V7</accession>